<dbReference type="InterPro" id="IPR036291">
    <property type="entry name" value="NAD(P)-bd_dom_sf"/>
</dbReference>
<dbReference type="InterPro" id="IPR001509">
    <property type="entry name" value="Epimerase_deHydtase"/>
</dbReference>
<evidence type="ECO:0000313" key="3">
    <source>
        <dbReference type="Proteomes" id="UP001431776"/>
    </source>
</evidence>
<dbReference type="Gene3D" id="3.40.50.720">
    <property type="entry name" value="NAD(P)-binding Rossmann-like Domain"/>
    <property type="match status" value="1"/>
</dbReference>
<evidence type="ECO:0000259" key="1">
    <source>
        <dbReference type="Pfam" id="PF01370"/>
    </source>
</evidence>
<gene>
    <name evidence="2" type="ORF">QJ522_03100</name>
</gene>
<dbReference type="RefSeq" id="WP_349243431.1">
    <property type="nucleotide sequence ID" value="NZ_JASCXX010000003.1"/>
</dbReference>
<comment type="caution">
    <text evidence="2">The sequence shown here is derived from an EMBL/GenBank/DDBJ whole genome shotgun (WGS) entry which is preliminary data.</text>
</comment>
<dbReference type="EMBL" id="JASCXX010000003">
    <property type="protein sequence ID" value="MDI6448021.1"/>
    <property type="molecule type" value="Genomic_DNA"/>
</dbReference>
<proteinExistence type="predicted"/>
<evidence type="ECO:0000313" key="2">
    <source>
        <dbReference type="EMBL" id="MDI6448021.1"/>
    </source>
</evidence>
<accession>A0AAW6TX23</accession>
<dbReference type="AlphaFoldDB" id="A0AAW6TX23"/>
<feature type="domain" description="NAD-dependent epimerase/dehydratase" evidence="1">
    <location>
        <begin position="31"/>
        <end position="193"/>
    </location>
</feature>
<reference evidence="2" key="1">
    <citation type="submission" date="2023-05" db="EMBL/GenBank/DDBJ databases">
        <title>Anaerotaeda fermentans gen. nov., sp. nov., a novel anaerobic planctomycete of the new family within the order Sedimentisphaerales isolated from Taman Peninsula, Russia.</title>
        <authorList>
            <person name="Khomyakova M.A."/>
            <person name="Merkel A.Y."/>
            <person name="Slobodkin A.I."/>
        </authorList>
    </citation>
    <scope>NUCLEOTIDE SEQUENCE</scope>
    <source>
        <strain evidence="2">M17dextr</strain>
    </source>
</reference>
<sequence length="335" mass="36725">MIVDERTLEEMLSEPSEGTREVLARTKGDFLVLGAGGKMGPTLAMMLRRATSGRKVFAVSRYSDRQVKARIEERGIETIEADLLDESAYDDLPNVPNVFFLAGMKFGVTGNQPLTWAMNVHVPALVARRYGRSRIVALSTGNVYPFTPVDGSGSRAEDAPCPVGEYAQSCLGRERMFEYFSQVHGTAATLIRLNYANEPRYGILVDLTSKILHDEPIDVTMGFVNVIWQGDANNCIAQSLSIATCPPAILNVAGPEVIRVRDLAMRIGRRLGKEPRFASQEAATALLSDSSSCVERFGPPATPLDEMIAHIVDWVVAGKTVLNKPTKYDVRDGKF</sequence>
<keyword evidence="3" id="KW-1185">Reference proteome</keyword>
<protein>
    <submittedName>
        <fullName evidence="2">NAD-dependent epimerase/dehydratase family protein</fullName>
    </submittedName>
</protein>
<dbReference type="Pfam" id="PF01370">
    <property type="entry name" value="Epimerase"/>
    <property type="match status" value="1"/>
</dbReference>
<dbReference type="Proteomes" id="UP001431776">
    <property type="component" value="Unassembled WGS sequence"/>
</dbReference>
<dbReference type="SUPFAM" id="SSF51735">
    <property type="entry name" value="NAD(P)-binding Rossmann-fold domains"/>
    <property type="match status" value="1"/>
</dbReference>
<name>A0AAW6TX23_9BACT</name>
<organism evidence="2 3">
    <name type="scientific">Anaerobaca lacustris</name>
    <dbReference type="NCBI Taxonomy" id="3044600"/>
    <lineage>
        <taxon>Bacteria</taxon>
        <taxon>Pseudomonadati</taxon>
        <taxon>Planctomycetota</taxon>
        <taxon>Phycisphaerae</taxon>
        <taxon>Sedimentisphaerales</taxon>
        <taxon>Anaerobacaceae</taxon>
        <taxon>Anaerobaca</taxon>
    </lineage>
</organism>